<dbReference type="RefSeq" id="WP_210199572.1">
    <property type="nucleotide sequence ID" value="NZ_NNRM01000021.1"/>
</dbReference>
<keyword evidence="2" id="KW-1185">Reference proteome</keyword>
<dbReference type="AlphaFoldDB" id="A0A256GFA2"/>
<proteinExistence type="predicted"/>
<evidence type="ECO:0000313" key="2">
    <source>
        <dbReference type="Proteomes" id="UP000216188"/>
    </source>
</evidence>
<name>A0A256GFA2_9HYPH</name>
<evidence type="ECO:0000313" key="1">
    <source>
        <dbReference type="EMBL" id="OYR25698.1"/>
    </source>
</evidence>
<sequence>MADTKFTPGPWHLCAHLANIDKEIECGCGFRGVIYGPEGIGYAICQPGFDSDNEGEEGLSPPRYDRMTEIANAHLIAASPELYEALEDVLGLITPEFKECPMVAFAKAALAKARGEVV</sequence>
<reference evidence="1 2" key="1">
    <citation type="submission" date="2017-07" db="EMBL/GenBank/DDBJ databases">
        <title>Phylogenetic study on the rhizospheric bacterium Ochrobactrum sp. A44.</title>
        <authorList>
            <person name="Krzyzanowska D.M."/>
            <person name="Ossowicki A."/>
            <person name="Rajewska M."/>
            <person name="Maciag T."/>
            <person name="Kaczynski Z."/>
            <person name="Czerwicka M."/>
            <person name="Jafra S."/>
        </authorList>
    </citation>
    <scope>NUCLEOTIDE SEQUENCE [LARGE SCALE GENOMIC DNA]</scope>
    <source>
        <strain evidence="1 2">CCUG 30717</strain>
    </source>
</reference>
<dbReference type="Proteomes" id="UP000216188">
    <property type="component" value="Unassembled WGS sequence"/>
</dbReference>
<accession>A0A256GFA2</accession>
<gene>
    <name evidence="1" type="ORF">CEV34_2667</name>
</gene>
<comment type="caution">
    <text evidence="1">The sequence shown here is derived from an EMBL/GenBank/DDBJ whole genome shotgun (WGS) entry which is preliminary data.</text>
</comment>
<protein>
    <submittedName>
        <fullName evidence="1">Uncharacterized protein</fullName>
    </submittedName>
</protein>
<organism evidence="1 2">
    <name type="scientific">Brucella pseudogrignonensis</name>
    <dbReference type="NCBI Taxonomy" id="419475"/>
    <lineage>
        <taxon>Bacteria</taxon>
        <taxon>Pseudomonadati</taxon>
        <taxon>Pseudomonadota</taxon>
        <taxon>Alphaproteobacteria</taxon>
        <taxon>Hyphomicrobiales</taxon>
        <taxon>Brucellaceae</taxon>
        <taxon>Brucella/Ochrobactrum group</taxon>
        <taxon>Brucella</taxon>
    </lineage>
</organism>
<dbReference type="EMBL" id="NNRM01000021">
    <property type="protein sequence ID" value="OYR25698.1"/>
    <property type="molecule type" value="Genomic_DNA"/>
</dbReference>